<keyword evidence="9" id="KW-1133">Transmembrane helix</keyword>
<organism evidence="16 17">
    <name type="scientific">Paracoccus aerius</name>
    <dbReference type="NCBI Taxonomy" id="1915382"/>
    <lineage>
        <taxon>Bacteria</taxon>
        <taxon>Pseudomonadati</taxon>
        <taxon>Pseudomonadota</taxon>
        <taxon>Alphaproteobacteria</taxon>
        <taxon>Rhodobacterales</taxon>
        <taxon>Paracoccaceae</taxon>
        <taxon>Paracoccus</taxon>
    </lineage>
</organism>
<keyword evidence="8" id="KW-0735">Signal-anchor</keyword>
<dbReference type="InterPro" id="IPR003406">
    <property type="entry name" value="Glyco_trans_14"/>
</dbReference>
<keyword evidence="3" id="KW-0328">Glycosyltransferase</keyword>
<comment type="subcellular location">
    <subcellularLocation>
        <location evidence="2">Endoplasmic reticulum membrane</location>
        <topology evidence="2">Single-pass type II membrane protein</topology>
    </subcellularLocation>
    <subcellularLocation>
        <location evidence="1">Golgi apparatus membrane</location>
        <topology evidence="1">Single-pass type II membrane protein</topology>
    </subcellularLocation>
</comment>
<evidence type="ECO:0000256" key="11">
    <source>
        <dbReference type="ARBA" id="ARBA00023136"/>
    </source>
</evidence>
<dbReference type="RefSeq" id="WP_191308199.1">
    <property type="nucleotide sequence ID" value="NZ_BNCL01000002.1"/>
</dbReference>
<dbReference type="PANTHER" id="PTHR46025">
    <property type="entry name" value="XYLOSYLTRANSFERASE OXT"/>
    <property type="match status" value="1"/>
</dbReference>
<dbReference type="PANTHER" id="PTHR46025:SF3">
    <property type="entry name" value="XYLOSYLTRANSFERASE OXT"/>
    <property type="match status" value="1"/>
</dbReference>
<dbReference type="Pfam" id="PF02485">
    <property type="entry name" value="Branch"/>
    <property type="match status" value="1"/>
</dbReference>
<evidence type="ECO:0000259" key="15">
    <source>
        <dbReference type="Pfam" id="PF19349"/>
    </source>
</evidence>
<dbReference type="InterPro" id="IPR045971">
    <property type="entry name" value="DUF5927"/>
</dbReference>
<evidence type="ECO:0000256" key="4">
    <source>
        <dbReference type="ARBA" id="ARBA00022679"/>
    </source>
</evidence>
<keyword evidence="13" id="KW-0325">Glycoprotein</keyword>
<evidence type="ECO:0000256" key="7">
    <source>
        <dbReference type="ARBA" id="ARBA00022824"/>
    </source>
</evidence>
<evidence type="ECO:0000256" key="8">
    <source>
        <dbReference type="ARBA" id="ARBA00022968"/>
    </source>
</evidence>
<keyword evidence="7" id="KW-0256">Endoplasmic reticulum</keyword>
<evidence type="ECO:0000256" key="9">
    <source>
        <dbReference type="ARBA" id="ARBA00022989"/>
    </source>
</evidence>
<comment type="caution">
    <text evidence="16">The sequence shown here is derived from an EMBL/GenBank/DDBJ whole genome shotgun (WGS) entry which is preliminary data.</text>
</comment>
<evidence type="ECO:0000313" key="16">
    <source>
        <dbReference type="EMBL" id="MBL3671897.1"/>
    </source>
</evidence>
<keyword evidence="10" id="KW-0333">Golgi apparatus</keyword>
<keyword evidence="5" id="KW-0812">Transmembrane</keyword>
<evidence type="ECO:0000256" key="12">
    <source>
        <dbReference type="ARBA" id="ARBA00023157"/>
    </source>
</evidence>
<dbReference type="Pfam" id="PF19349">
    <property type="entry name" value="DUF5927"/>
    <property type="match status" value="1"/>
</dbReference>
<dbReference type="Proteomes" id="UP000644749">
    <property type="component" value="Unassembled WGS sequence"/>
</dbReference>
<feature type="domain" description="DUF5927" evidence="15">
    <location>
        <begin position="272"/>
        <end position="548"/>
    </location>
</feature>
<keyword evidence="17" id="KW-1185">Reference proteome</keyword>
<evidence type="ECO:0000256" key="5">
    <source>
        <dbReference type="ARBA" id="ARBA00022692"/>
    </source>
</evidence>
<dbReference type="InterPro" id="IPR043538">
    <property type="entry name" value="XYLT"/>
</dbReference>
<reference evidence="16 17" key="1">
    <citation type="submission" date="2021-01" db="EMBL/GenBank/DDBJ databases">
        <title>011410 draft genome.</title>
        <authorList>
            <person name="Lang L."/>
        </authorList>
    </citation>
    <scope>NUCLEOTIDE SEQUENCE [LARGE SCALE GENOMIC DNA]</scope>
    <source>
        <strain evidence="16 17">KCTC 42845</strain>
    </source>
</reference>
<sequence>MKAGVQVRLGVVLLCHDDLGLAARLARVWADGGARVAIHVDAKVPARKDASLRRALADCDGVIFTRRHRCSWGRFSLVRATQDAAEDLLDRFSDTTHVYLASGACLPLRPVAELTAYLAADPDRDHIESVSSHDVGWTVGGLNEERFTLFFPFDWKRRRWLFDRFVDWQRRRRICRRMPAGLSPHLGSQWWCLTARTLRAILDDPRRAEFDRFFRFTWIPDESYFQTLVRRHSSNVESWSLTMAKFDHTGRPYSLYDDHVDMLAESRCFVARKVWPGAARLLSHFPLPDQGQPQVDPPQPARVSRIINQTVRRRVLGRPGLYMQSRFPRKDAENGKTSAPYAVIQGLADLFPGFEPWLQKHLSCQVHGHLLGPEGVEFAGRARTGPGAISADPLIRDRDPQGFLTSLIRITDRTQVLQFSPRDNQALNWFMATDPNAHMLVVTGAWKLPLLHSDMPFDDVRRVFAQLQRTELEQLEVLNSLWVRARLHHHDLGDFLLNPKPILQDFLLQIDPHSVPITTLPAMRDLTGLDQMLRRLRNAGLRPRLMGEDLPPIELLSPERAAAE</sequence>
<evidence type="ECO:0000256" key="3">
    <source>
        <dbReference type="ARBA" id="ARBA00022676"/>
    </source>
</evidence>
<evidence type="ECO:0000256" key="10">
    <source>
        <dbReference type="ARBA" id="ARBA00023034"/>
    </source>
</evidence>
<gene>
    <name evidence="16" type="ORF">JL111_00240</name>
</gene>
<evidence type="ECO:0000313" key="17">
    <source>
        <dbReference type="Proteomes" id="UP000644749"/>
    </source>
</evidence>
<keyword evidence="6" id="KW-0479">Metal-binding</keyword>
<dbReference type="EMBL" id="JAESHT010000001">
    <property type="protein sequence ID" value="MBL3671897.1"/>
    <property type="molecule type" value="Genomic_DNA"/>
</dbReference>
<protein>
    <recommendedName>
        <fullName evidence="14">Peptide O-xylosyltransferase</fullName>
    </recommendedName>
</protein>
<keyword evidence="12" id="KW-1015">Disulfide bond</keyword>
<evidence type="ECO:0000256" key="13">
    <source>
        <dbReference type="ARBA" id="ARBA00023180"/>
    </source>
</evidence>
<accession>A0ABS1RZM1</accession>
<keyword evidence="4 16" id="KW-0808">Transferase</keyword>
<evidence type="ECO:0000256" key="1">
    <source>
        <dbReference type="ARBA" id="ARBA00004323"/>
    </source>
</evidence>
<evidence type="ECO:0000256" key="6">
    <source>
        <dbReference type="ARBA" id="ARBA00022723"/>
    </source>
</evidence>
<evidence type="ECO:0000256" key="14">
    <source>
        <dbReference type="ARBA" id="ARBA00042865"/>
    </source>
</evidence>
<dbReference type="GO" id="GO:0016740">
    <property type="term" value="F:transferase activity"/>
    <property type="evidence" value="ECO:0007669"/>
    <property type="project" value="UniProtKB-KW"/>
</dbReference>
<proteinExistence type="predicted"/>
<evidence type="ECO:0000256" key="2">
    <source>
        <dbReference type="ARBA" id="ARBA00004648"/>
    </source>
</evidence>
<name>A0ABS1RZM1_9RHOB</name>
<keyword evidence="11" id="KW-0472">Membrane</keyword>